<dbReference type="InterPro" id="IPR036388">
    <property type="entry name" value="WH-like_DNA-bd_sf"/>
</dbReference>
<dbReference type="SUPFAM" id="SSF48008">
    <property type="entry name" value="GntR ligand-binding domain-like"/>
    <property type="match status" value="1"/>
</dbReference>
<dbReference type="EMBL" id="SOAM01000003">
    <property type="protein sequence ID" value="TDS76176.1"/>
    <property type="molecule type" value="Genomic_DNA"/>
</dbReference>
<dbReference type="PRINTS" id="PR00035">
    <property type="entry name" value="HTHGNTR"/>
</dbReference>
<evidence type="ECO:0000313" key="5">
    <source>
        <dbReference type="EMBL" id="TDS76176.1"/>
    </source>
</evidence>
<dbReference type="InterPro" id="IPR011711">
    <property type="entry name" value="GntR_C"/>
</dbReference>
<dbReference type="InterPro" id="IPR008920">
    <property type="entry name" value="TF_FadR/GntR_C"/>
</dbReference>
<dbReference type="OrthoDB" id="9784718at2"/>
<keyword evidence="1" id="KW-0805">Transcription regulation</keyword>
<feature type="domain" description="HTH gntR-type" evidence="4">
    <location>
        <begin position="22"/>
        <end position="92"/>
    </location>
</feature>
<gene>
    <name evidence="5" type="ORF">CLV52_3296</name>
</gene>
<dbReference type="Proteomes" id="UP000295344">
    <property type="component" value="Unassembled WGS sequence"/>
</dbReference>
<protein>
    <submittedName>
        <fullName evidence="5">GntR family transcriptional regulator</fullName>
    </submittedName>
</protein>
<dbReference type="InterPro" id="IPR036390">
    <property type="entry name" value="WH_DNA-bd_sf"/>
</dbReference>
<dbReference type="Pfam" id="PF00392">
    <property type="entry name" value="GntR"/>
    <property type="match status" value="1"/>
</dbReference>
<dbReference type="GO" id="GO:0003677">
    <property type="term" value="F:DNA binding"/>
    <property type="evidence" value="ECO:0007669"/>
    <property type="project" value="UniProtKB-KW"/>
</dbReference>
<dbReference type="RefSeq" id="WP_133767378.1">
    <property type="nucleotide sequence ID" value="NZ_BAAARP010000001.1"/>
</dbReference>
<reference evidence="5 6" key="1">
    <citation type="submission" date="2019-03" db="EMBL/GenBank/DDBJ databases">
        <title>Genomic Encyclopedia of Archaeal and Bacterial Type Strains, Phase II (KMG-II): from individual species to whole genera.</title>
        <authorList>
            <person name="Goeker M."/>
        </authorList>
    </citation>
    <scope>NUCLEOTIDE SEQUENCE [LARGE SCALE GENOMIC DNA]</scope>
    <source>
        <strain evidence="5 6">DSM 24782</strain>
    </source>
</reference>
<evidence type="ECO:0000256" key="2">
    <source>
        <dbReference type="ARBA" id="ARBA00023125"/>
    </source>
</evidence>
<dbReference type="SMART" id="SM00345">
    <property type="entry name" value="HTH_GNTR"/>
    <property type="match status" value="1"/>
</dbReference>
<sequence length="241" mass="25900">MSIDPGAQPSASEAVFRPVRSGNAFEETLARLLQAVRLGIVPPGEALPSERDLAGRLGVSRDVLREAIRSLTDAGYLESRRGRYGGTFVRTDLADAAPPAAVRPPGELDDVLGLRSVLEEGAVAAAARRTLTAEERDALWSRLLETSASGPVDYRRTDSRLHLAIGELAGIPSLLPLLADVRDRANALLDEIPLIEPNLSHSNAQHERIVLAVLRGDAEAAQRSMREHLDGTAALLRAFLD</sequence>
<evidence type="ECO:0000259" key="4">
    <source>
        <dbReference type="PROSITE" id="PS50949"/>
    </source>
</evidence>
<dbReference type="Gene3D" id="1.10.10.10">
    <property type="entry name" value="Winged helix-like DNA-binding domain superfamily/Winged helix DNA-binding domain"/>
    <property type="match status" value="1"/>
</dbReference>
<evidence type="ECO:0000256" key="3">
    <source>
        <dbReference type="ARBA" id="ARBA00023163"/>
    </source>
</evidence>
<comment type="caution">
    <text evidence="5">The sequence shown here is derived from an EMBL/GenBank/DDBJ whole genome shotgun (WGS) entry which is preliminary data.</text>
</comment>
<dbReference type="GO" id="GO:0003700">
    <property type="term" value="F:DNA-binding transcription factor activity"/>
    <property type="evidence" value="ECO:0007669"/>
    <property type="project" value="InterPro"/>
</dbReference>
<accession>A0A4R7FJC2</accession>
<name>A0A4R7FJC2_9MICO</name>
<keyword evidence="3" id="KW-0804">Transcription</keyword>
<evidence type="ECO:0000256" key="1">
    <source>
        <dbReference type="ARBA" id="ARBA00023015"/>
    </source>
</evidence>
<keyword evidence="2" id="KW-0238">DNA-binding</keyword>
<dbReference type="PROSITE" id="PS50949">
    <property type="entry name" value="HTH_GNTR"/>
    <property type="match status" value="1"/>
</dbReference>
<dbReference type="SMART" id="SM00895">
    <property type="entry name" value="FCD"/>
    <property type="match status" value="1"/>
</dbReference>
<dbReference type="PANTHER" id="PTHR43537">
    <property type="entry name" value="TRANSCRIPTIONAL REGULATOR, GNTR FAMILY"/>
    <property type="match status" value="1"/>
</dbReference>
<dbReference type="InterPro" id="IPR000524">
    <property type="entry name" value="Tscrpt_reg_HTH_GntR"/>
</dbReference>
<proteinExistence type="predicted"/>
<dbReference type="AlphaFoldDB" id="A0A4R7FJC2"/>
<organism evidence="5 6">
    <name type="scientific">Amnibacterium kyonggiense</name>
    <dbReference type="NCBI Taxonomy" id="595671"/>
    <lineage>
        <taxon>Bacteria</taxon>
        <taxon>Bacillati</taxon>
        <taxon>Actinomycetota</taxon>
        <taxon>Actinomycetes</taxon>
        <taxon>Micrococcales</taxon>
        <taxon>Microbacteriaceae</taxon>
        <taxon>Amnibacterium</taxon>
    </lineage>
</organism>
<dbReference type="Gene3D" id="1.20.120.530">
    <property type="entry name" value="GntR ligand-binding domain-like"/>
    <property type="match status" value="1"/>
</dbReference>
<evidence type="ECO:0000313" key="6">
    <source>
        <dbReference type="Proteomes" id="UP000295344"/>
    </source>
</evidence>
<dbReference type="CDD" id="cd07377">
    <property type="entry name" value="WHTH_GntR"/>
    <property type="match status" value="1"/>
</dbReference>
<dbReference type="Pfam" id="PF07729">
    <property type="entry name" value="FCD"/>
    <property type="match status" value="1"/>
</dbReference>
<keyword evidence="6" id="KW-1185">Reference proteome</keyword>
<dbReference type="PANTHER" id="PTHR43537:SF24">
    <property type="entry name" value="GLUCONATE OPERON TRANSCRIPTIONAL REPRESSOR"/>
    <property type="match status" value="1"/>
</dbReference>
<dbReference type="SUPFAM" id="SSF46785">
    <property type="entry name" value="Winged helix' DNA-binding domain"/>
    <property type="match status" value="1"/>
</dbReference>